<dbReference type="Gene3D" id="3.40.50.920">
    <property type="match status" value="1"/>
</dbReference>
<dbReference type="GO" id="GO:0004739">
    <property type="term" value="F:pyruvate dehydrogenase (acetyl-transferring) activity"/>
    <property type="evidence" value="ECO:0007669"/>
    <property type="project" value="UniProtKB-EC"/>
</dbReference>
<dbReference type="Pfam" id="PF22613">
    <property type="entry name" value="Transketolase_C_1"/>
    <property type="match status" value="1"/>
</dbReference>
<dbReference type="Pfam" id="PF00456">
    <property type="entry name" value="Transketolase_N"/>
    <property type="match status" value="1"/>
</dbReference>
<dbReference type="RefSeq" id="WP_146317386.1">
    <property type="nucleotide sequence ID" value="NZ_VCQV01000019.1"/>
</dbReference>
<comment type="function">
    <text evidence="8">Component of the pyruvate dehydrogenase (PDH) complex, that catalyzes the overall conversion of pyruvate to acetyl-CoA and CO(2).</text>
</comment>
<dbReference type="CDD" id="cd02017">
    <property type="entry name" value="TPP_E1_EcPDC_like"/>
    <property type="match status" value="1"/>
</dbReference>
<dbReference type="InterPro" id="IPR004660">
    <property type="entry name" value="PDH_E1"/>
</dbReference>
<dbReference type="EMBL" id="VCQV01000019">
    <property type="protein sequence ID" value="TWP35440.1"/>
    <property type="molecule type" value="Genomic_DNA"/>
</dbReference>
<reference evidence="14 15" key="2">
    <citation type="submission" date="2019-08" db="EMBL/GenBank/DDBJ databases">
        <title>Jejuicoccus antrihumi gen. nov., sp. nov., a new member of the family Dermacoccaceae isolated from a cave.</title>
        <authorList>
            <person name="Schumann P."/>
            <person name="Kim I.S."/>
        </authorList>
    </citation>
    <scope>NUCLEOTIDE SEQUENCE [LARGE SCALE GENOMIC DNA]</scope>
    <source>
        <strain evidence="14 15">C5-26</strain>
    </source>
</reference>
<sequence>MSLTAHDRPVISDGLPSQLPDVDPAETREWVDSLRGVVAAQGPYRARFLMLKMLQEARALRVGVPALRSTDYVNSISTEGEPWFPGDEDIERKIRRIVRWNAAVMVTRANRPDVGVGGHIATYQSAASLYEVGFNHFFRGKDHPGGGDQVFIQGHASPGIYARAYLEGRLSTDQLDGFRQELSHAAQGALPSYPHPRLMPDFWEFPTVSMGLGPLNAIYQARFNRYLHARGVKDTSNQQVWAFLGDGEMDEPESLGVIGLAAREELDNLTFVINCNLQRLDGPVRGNGKIMQELESVFRGAGWHVIKVVWGREWDKLLAADRDGVLVEAMNNTPDGQFQTYATEPGSYIREHFFGQDPRLLELVKDMSDAELERLPRGGHDYRKIFAAYQAAVEHAGQPTVVLAHTVKGWTLPHSMASRMANHQMKKMSTDDLKLFRTRLQLPISDLEIESGMADGLPPYYHPGAGSPELSYLLERRRELGGFVPERRVETTPLTLPGEQAYAGLRRGSGKQSVATTMAFVRQLKDLIRDKEIGARFVPIVPDEGRTFGLDPLFSSAKIYSPHGQSYESVDRALLLSWKESTSGQILHEGINEAGSVASFTAAGTSYATHGEITIPVYIFYSMFGLQRTGDAFWAMSDQMARGFVVGATAGRTTLNGEGLQHEDGHSLLLAATNPACVAYDPAYAFEIAHITRDALRRMYGDAPENIWYYLTVYNEPYQQPPEPENLDVAGLLKGLYRYAEAPKLDDSAPRAQVLASGVAVPWALRAQQLLADDWGISVDVWSAPAWTELRREALECDSWNLVHPSDTPRVPYVTSALTGAEGPFVAVSDWMRAVPDQIQPWVPGDWTSLGTDGFGCSDTRFALRRHFGVDAESITVAVLQQLATRGEIDPVRVADAVHTYRLDEPDFYPTGISAGGES</sequence>
<evidence type="ECO:0000256" key="3">
    <source>
        <dbReference type="ARBA" id="ARBA00017172"/>
    </source>
</evidence>
<dbReference type="SUPFAM" id="SSF52922">
    <property type="entry name" value="TK C-terminal domain-like"/>
    <property type="match status" value="1"/>
</dbReference>
<dbReference type="InterPro" id="IPR029061">
    <property type="entry name" value="THDP-binding"/>
</dbReference>
<comment type="cofactor">
    <cofactor evidence="1 8">
        <name>thiamine diphosphate</name>
        <dbReference type="ChEBI" id="CHEBI:58937"/>
    </cofactor>
</comment>
<evidence type="ECO:0000313" key="14">
    <source>
        <dbReference type="EMBL" id="TWP35440.1"/>
    </source>
</evidence>
<dbReference type="InterPro" id="IPR009014">
    <property type="entry name" value="Transketo_C/PFOR_II"/>
</dbReference>
<dbReference type="PIRSF" id="PIRSF000156">
    <property type="entry name" value="Pyruvate_dh_E1"/>
    <property type="match status" value="1"/>
</dbReference>
<dbReference type="Proteomes" id="UP000320244">
    <property type="component" value="Unassembled WGS sequence"/>
</dbReference>
<dbReference type="InterPro" id="IPR035807">
    <property type="entry name" value="PDC_E1_N"/>
</dbReference>
<keyword evidence="15" id="KW-1185">Reference proteome</keyword>
<keyword evidence="4 8" id="KW-0560">Oxidoreductase</keyword>
<accession>A0A563DYV2</accession>
<dbReference type="NCBIfam" id="TIGR00759">
    <property type="entry name" value="aceE"/>
    <property type="match status" value="1"/>
</dbReference>
<evidence type="ECO:0000256" key="9">
    <source>
        <dbReference type="PIRSR" id="PIRSR000156-1"/>
    </source>
</evidence>
<dbReference type="GO" id="GO:0000287">
    <property type="term" value="F:magnesium ion binding"/>
    <property type="evidence" value="ECO:0007669"/>
    <property type="project" value="UniProtKB-ARBA"/>
</dbReference>
<organism evidence="14 15">
    <name type="scientific">Leekyejoonella antrihumi</name>
    <dbReference type="NCBI Taxonomy" id="1660198"/>
    <lineage>
        <taxon>Bacteria</taxon>
        <taxon>Bacillati</taxon>
        <taxon>Actinomycetota</taxon>
        <taxon>Actinomycetes</taxon>
        <taxon>Micrococcales</taxon>
        <taxon>Dermacoccaceae</taxon>
        <taxon>Leekyejoonella</taxon>
    </lineage>
</organism>
<evidence type="ECO:0000256" key="5">
    <source>
        <dbReference type="ARBA" id="ARBA00023052"/>
    </source>
</evidence>
<dbReference type="InterPro" id="IPR051157">
    <property type="entry name" value="PDH/Transketolase"/>
</dbReference>
<evidence type="ECO:0000256" key="1">
    <source>
        <dbReference type="ARBA" id="ARBA00001964"/>
    </source>
</evidence>
<feature type="binding site" evidence="9">
    <location>
        <position position="276"/>
    </location>
    <ligand>
        <name>Mg(2+)</name>
        <dbReference type="ChEBI" id="CHEBI:18420"/>
    </ligand>
</feature>
<name>A0A563DYV2_9MICO</name>
<comment type="catalytic activity">
    <reaction evidence="7 8">
        <text>N(6)-[(R)-lipoyl]-L-lysyl-[protein] + pyruvate + H(+) = N(6)-[(R)-S(8)-acetyldihydrolipoyl]-L-lysyl-[protein] + CO2</text>
        <dbReference type="Rhea" id="RHEA:19189"/>
        <dbReference type="Rhea" id="RHEA-COMP:10474"/>
        <dbReference type="Rhea" id="RHEA-COMP:10478"/>
        <dbReference type="ChEBI" id="CHEBI:15361"/>
        <dbReference type="ChEBI" id="CHEBI:15378"/>
        <dbReference type="ChEBI" id="CHEBI:16526"/>
        <dbReference type="ChEBI" id="CHEBI:83099"/>
        <dbReference type="ChEBI" id="CHEBI:83111"/>
        <dbReference type="EC" id="1.2.4.1"/>
    </reaction>
</comment>
<keyword evidence="5 8" id="KW-0786">Thiamine pyrophosphate</keyword>
<feature type="compositionally biased region" description="Basic and acidic residues" evidence="10">
    <location>
        <begin position="1"/>
        <end position="10"/>
    </location>
</feature>
<dbReference type="PANTHER" id="PTHR43825">
    <property type="entry name" value="PYRUVATE DEHYDROGENASE E1 COMPONENT"/>
    <property type="match status" value="1"/>
</dbReference>
<evidence type="ECO:0000256" key="6">
    <source>
        <dbReference type="ARBA" id="ARBA00023317"/>
    </source>
</evidence>
<feature type="domain" description="Transketolase-like C-terminal" evidence="13">
    <location>
        <begin position="735"/>
        <end position="871"/>
    </location>
</feature>
<comment type="cofactor">
    <cofactor evidence="9">
        <name>Mg(2+)</name>
        <dbReference type="ChEBI" id="CHEBI:18420"/>
    </cofactor>
</comment>
<feature type="region of interest" description="Disordered" evidence="10">
    <location>
        <begin position="1"/>
        <end position="23"/>
    </location>
</feature>
<evidence type="ECO:0000256" key="8">
    <source>
        <dbReference type="PIRNR" id="PIRNR000156"/>
    </source>
</evidence>
<dbReference type="InterPro" id="IPR055152">
    <property type="entry name" value="Transketolase-like_C_2"/>
</dbReference>
<evidence type="ECO:0000256" key="7">
    <source>
        <dbReference type="ARBA" id="ARBA00051231"/>
    </source>
</evidence>
<dbReference type="SUPFAM" id="SSF52518">
    <property type="entry name" value="Thiamin diphosphate-binding fold (THDP-binding)"/>
    <property type="match status" value="2"/>
</dbReference>
<feature type="binding site" evidence="9">
    <location>
        <position position="278"/>
    </location>
    <ligand>
        <name>Mg(2+)</name>
        <dbReference type="ChEBI" id="CHEBI:18420"/>
    </ligand>
</feature>
<dbReference type="EC" id="1.2.4.1" evidence="2 8"/>
<evidence type="ECO:0000313" key="15">
    <source>
        <dbReference type="Proteomes" id="UP000320244"/>
    </source>
</evidence>
<protein>
    <recommendedName>
        <fullName evidence="3 8">Pyruvate dehydrogenase E1 component</fullName>
        <ecNumber evidence="2 8">1.2.4.1</ecNumber>
    </recommendedName>
</protein>
<dbReference type="PANTHER" id="PTHR43825:SF3">
    <property type="entry name" value="PYRUVATE DEHYDROGENASE E1 COMPONENT"/>
    <property type="match status" value="1"/>
</dbReference>
<gene>
    <name evidence="14" type="primary">aceE</name>
    <name evidence="14" type="ORF">FGL98_13770</name>
</gene>
<keyword evidence="6 8" id="KW-0670">Pyruvate</keyword>
<evidence type="ECO:0000259" key="13">
    <source>
        <dbReference type="Pfam" id="PF22613"/>
    </source>
</evidence>
<evidence type="ECO:0000256" key="4">
    <source>
        <dbReference type="ARBA" id="ARBA00023002"/>
    </source>
</evidence>
<reference evidence="14 15" key="1">
    <citation type="submission" date="2019-05" db="EMBL/GenBank/DDBJ databases">
        <authorList>
            <person name="Lee S.D."/>
        </authorList>
    </citation>
    <scope>NUCLEOTIDE SEQUENCE [LARGE SCALE GENOMIC DNA]</scope>
    <source>
        <strain evidence="14 15">C5-26</strain>
    </source>
</reference>
<comment type="caution">
    <text evidence="14">The sequence shown here is derived from an EMBL/GenBank/DDBJ whole genome shotgun (WGS) entry which is preliminary data.</text>
</comment>
<dbReference type="Pfam" id="PF17831">
    <property type="entry name" value="PDH_E1_M"/>
    <property type="match status" value="1"/>
</dbReference>
<keyword evidence="9" id="KW-0460">Magnesium</keyword>
<dbReference type="InterPro" id="IPR041621">
    <property type="entry name" value="PDH_E1_M"/>
</dbReference>
<evidence type="ECO:0000256" key="2">
    <source>
        <dbReference type="ARBA" id="ARBA00012281"/>
    </source>
</evidence>
<proteinExistence type="predicted"/>
<dbReference type="AlphaFoldDB" id="A0A563DYV2"/>
<evidence type="ECO:0000259" key="12">
    <source>
        <dbReference type="Pfam" id="PF17831"/>
    </source>
</evidence>
<feature type="binding site" evidence="9">
    <location>
        <position position="246"/>
    </location>
    <ligand>
        <name>Mg(2+)</name>
        <dbReference type="ChEBI" id="CHEBI:18420"/>
    </ligand>
</feature>
<dbReference type="OrthoDB" id="9759664at2"/>
<feature type="domain" description="Pyruvate dehydrogenase E1 component middle" evidence="12">
    <location>
        <begin position="500"/>
        <end position="721"/>
    </location>
</feature>
<keyword evidence="9" id="KW-0479">Metal-binding</keyword>
<dbReference type="InterPro" id="IPR005474">
    <property type="entry name" value="Transketolase_N"/>
</dbReference>
<dbReference type="FunFam" id="3.40.50.970:FF:000011">
    <property type="entry name" value="Pyruvate dehydrogenase E1 component"/>
    <property type="match status" value="1"/>
</dbReference>
<dbReference type="Gene3D" id="3.40.50.970">
    <property type="match status" value="2"/>
</dbReference>
<feature type="domain" description="Transketolase N-terminal" evidence="11">
    <location>
        <begin position="149"/>
        <end position="318"/>
    </location>
</feature>
<evidence type="ECO:0000259" key="11">
    <source>
        <dbReference type="Pfam" id="PF00456"/>
    </source>
</evidence>
<evidence type="ECO:0000256" key="10">
    <source>
        <dbReference type="SAM" id="MobiDB-lite"/>
    </source>
</evidence>